<evidence type="ECO:0000256" key="1">
    <source>
        <dbReference type="SAM" id="MobiDB-lite"/>
    </source>
</evidence>
<feature type="region of interest" description="Disordered" evidence="1">
    <location>
        <begin position="6"/>
        <end position="51"/>
    </location>
</feature>
<proteinExistence type="predicted"/>
<protein>
    <submittedName>
        <fullName evidence="2">Uncharacterized protein</fullName>
    </submittedName>
</protein>
<comment type="caution">
    <text evidence="2">The sequence shown here is derived from an EMBL/GenBank/DDBJ whole genome shotgun (WGS) entry which is preliminary data.</text>
</comment>
<feature type="compositionally biased region" description="Basic residues" evidence="1">
    <location>
        <begin position="38"/>
        <end position="50"/>
    </location>
</feature>
<dbReference type="AlphaFoldDB" id="A0A4C1ZD12"/>
<keyword evidence="3" id="KW-1185">Reference proteome</keyword>
<accession>A0A4C1ZD12</accession>
<evidence type="ECO:0000313" key="2">
    <source>
        <dbReference type="EMBL" id="GBP85262.1"/>
    </source>
</evidence>
<gene>
    <name evidence="2" type="ORF">EVAR_64930_1</name>
</gene>
<name>A0A4C1ZD12_EUMVA</name>
<dbReference type="EMBL" id="BGZK01001726">
    <property type="protein sequence ID" value="GBP85262.1"/>
    <property type="molecule type" value="Genomic_DNA"/>
</dbReference>
<evidence type="ECO:0000313" key="3">
    <source>
        <dbReference type="Proteomes" id="UP000299102"/>
    </source>
</evidence>
<reference evidence="2 3" key="1">
    <citation type="journal article" date="2019" name="Commun. Biol.">
        <title>The bagworm genome reveals a unique fibroin gene that provides high tensile strength.</title>
        <authorList>
            <person name="Kono N."/>
            <person name="Nakamura H."/>
            <person name="Ohtoshi R."/>
            <person name="Tomita M."/>
            <person name="Numata K."/>
            <person name="Arakawa K."/>
        </authorList>
    </citation>
    <scope>NUCLEOTIDE SEQUENCE [LARGE SCALE GENOMIC DNA]</scope>
</reference>
<feature type="compositionally biased region" description="Polar residues" evidence="1">
    <location>
        <begin position="7"/>
        <end position="16"/>
    </location>
</feature>
<organism evidence="2 3">
    <name type="scientific">Eumeta variegata</name>
    <name type="common">Bagworm moth</name>
    <name type="synonym">Eumeta japonica</name>
    <dbReference type="NCBI Taxonomy" id="151549"/>
    <lineage>
        <taxon>Eukaryota</taxon>
        <taxon>Metazoa</taxon>
        <taxon>Ecdysozoa</taxon>
        <taxon>Arthropoda</taxon>
        <taxon>Hexapoda</taxon>
        <taxon>Insecta</taxon>
        <taxon>Pterygota</taxon>
        <taxon>Neoptera</taxon>
        <taxon>Endopterygota</taxon>
        <taxon>Lepidoptera</taxon>
        <taxon>Glossata</taxon>
        <taxon>Ditrysia</taxon>
        <taxon>Tineoidea</taxon>
        <taxon>Psychidae</taxon>
        <taxon>Oiketicinae</taxon>
        <taxon>Eumeta</taxon>
    </lineage>
</organism>
<dbReference type="Proteomes" id="UP000299102">
    <property type="component" value="Unassembled WGS sequence"/>
</dbReference>
<sequence>MNVFLFSVSSTSQSDGTDFPCRCEEQNSDDSPLAPPVGRHKASANRHSRRPPSAFVCLKTRLYRAPALRQRAIFMCSPSAQWWLMTTVFSDAQCPKPTCSPTHEAKV</sequence>